<proteinExistence type="predicted"/>
<comment type="caution">
    <text evidence="1">The sequence shown here is derived from an EMBL/GenBank/DDBJ whole genome shotgun (WGS) entry which is preliminary data.</text>
</comment>
<accession>A0A9P9JMA6</accession>
<gene>
    <name evidence="1" type="ORF">EDB81DRAFT_196215</name>
</gene>
<sequence length="150" mass="16862">MGLLLVSWFDSHMTITISICLLPWPHLIHLSSSTILQTPAHTPCADTALAPVDGSRDMESGRLARVYQDRPLHTYPSPTRPGAAMDELHSAVFPRGVYYWRLLQRCLLLRPLQHGRLQTLPPMCLTQLLLSIPVPSYSSTWGRPFLLPNP</sequence>
<keyword evidence="2" id="KW-1185">Reference proteome</keyword>
<protein>
    <submittedName>
        <fullName evidence="1">Uncharacterized protein</fullName>
    </submittedName>
</protein>
<name>A0A9P9JMA6_9HYPO</name>
<dbReference type="Proteomes" id="UP000738349">
    <property type="component" value="Unassembled WGS sequence"/>
</dbReference>
<dbReference type="EMBL" id="JAGMUV010000002">
    <property type="protein sequence ID" value="KAH7171336.1"/>
    <property type="molecule type" value="Genomic_DNA"/>
</dbReference>
<reference evidence="1" key="1">
    <citation type="journal article" date="2021" name="Nat. Commun.">
        <title>Genetic determinants of endophytism in the Arabidopsis root mycobiome.</title>
        <authorList>
            <person name="Mesny F."/>
            <person name="Miyauchi S."/>
            <person name="Thiergart T."/>
            <person name="Pickel B."/>
            <person name="Atanasova L."/>
            <person name="Karlsson M."/>
            <person name="Huettel B."/>
            <person name="Barry K.W."/>
            <person name="Haridas S."/>
            <person name="Chen C."/>
            <person name="Bauer D."/>
            <person name="Andreopoulos W."/>
            <person name="Pangilinan J."/>
            <person name="LaButti K."/>
            <person name="Riley R."/>
            <person name="Lipzen A."/>
            <person name="Clum A."/>
            <person name="Drula E."/>
            <person name="Henrissat B."/>
            <person name="Kohler A."/>
            <person name="Grigoriev I.V."/>
            <person name="Martin F.M."/>
            <person name="Hacquard S."/>
        </authorList>
    </citation>
    <scope>NUCLEOTIDE SEQUENCE</scope>
    <source>
        <strain evidence="1">MPI-CAGE-AT-0147</strain>
    </source>
</reference>
<dbReference type="AlphaFoldDB" id="A0A9P9JMA6"/>
<evidence type="ECO:0000313" key="1">
    <source>
        <dbReference type="EMBL" id="KAH7171336.1"/>
    </source>
</evidence>
<evidence type="ECO:0000313" key="2">
    <source>
        <dbReference type="Proteomes" id="UP000738349"/>
    </source>
</evidence>
<organism evidence="1 2">
    <name type="scientific">Dactylonectria macrodidyma</name>
    <dbReference type="NCBI Taxonomy" id="307937"/>
    <lineage>
        <taxon>Eukaryota</taxon>
        <taxon>Fungi</taxon>
        <taxon>Dikarya</taxon>
        <taxon>Ascomycota</taxon>
        <taxon>Pezizomycotina</taxon>
        <taxon>Sordariomycetes</taxon>
        <taxon>Hypocreomycetidae</taxon>
        <taxon>Hypocreales</taxon>
        <taxon>Nectriaceae</taxon>
        <taxon>Dactylonectria</taxon>
    </lineage>
</organism>